<comment type="caution">
    <text evidence="2">The sequence shown here is derived from an EMBL/GenBank/DDBJ whole genome shotgun (WGS) entry which is preliminary data.</text>
</comment>
<evidence type="ECO:0000313" key="2">
    <source>
        <dbReference type="EMBL" id="MFC7191734.1"/>
    </source>
</evidence>
<dbReference type="RefSeq" id="WP_264555483.1">
    <property type="nucleotide sequence ID" value="NZ_CP109979.1"/>
</dbReference>
<keyword evidence="1" id="KW-0472">Membrane</keyword>
<protein>
    <submittedName>
        <fullName evidence="2">DUF192 domain-containing protein</fullName>
    </submittedName>
</protein>
<dbReference type="Pfam" id="PF02643">
    <property type="entry name" value="DUF192"/>
    <property type="match status" value="1"/>
</dbReference>
<dbReference type="InterPro" id="IPR038695">
    <property type="entry name" value="Saro_0823-like_sf"/>
</dbReference>
<dbReference type="PANTHER" id="PTHR37953">
    <property type="entry name" value="UPF0127 PROTEIN MJ1496"/>
    <property type="match status" value="1"/>
</dbReference>
<dbReference type="EMBL" id="JBHTAX010000001">
    <property type="protein sequence ID" value="MFC7191734.1"/>
    <property type="molecule type" value="Genomic_DNA"/>
</dbReference>
<organism evidence="2 3">
    <name type="scientific">Halocatena marina</name>
    <dbReference type="NCBI Taxonomy" id="2934937"/>
    <lineage>
        <taxon>Archaea</taxon>
        <taxon>Methanobacteriati</taxon>
        <taxon>Methanobacteriota</taxon>
        <taxon>Stenosarchaea group</taxon>
        <taxon>Halobacteria</taxon>
        <taxon>Halobacteriales</taxon>
        <taxon>Natronomonadaceae</taxon>
        <taxon>Halocatena</taxon>
    </lineage>
</organism>
<dbReference type="GeneID" id="76201507"/>
<dbReference type="PANTHER" id="PTHR37953:SF1">
    <property type="entry name" value="UPF0127 PROTEIN MJ1496"/>
    <property type="match status" value="1"/>
</dbReference>
<dbReference type="Gene3D" id="2.60.120.1140">
    <property type="entry name" value="Protein of unknown function DUF192"/>
    <property type="match status" value="1"/>
</dbReference>
<evidence type="ECO:0000256" key="1">
    <source>
        <dbReference type="SAM" id="Phobius"/>
    </source>
</evidence>
<proteinExistence type="predicted"/>
<keyword evidence="1" id="KW-1133">Transmembrane helix</keyword>
<sequence>MVSRRVTSAIGVVLVGMLIVLVLVATGFVAVPAPAEDKYERTSVTIYDENETQLGHVDARIADTQWKRYTGLSNTTQLPENEGMLFTYDAPGDHTYVMRGMDFGIDIVYIGADGRITKIHHAPEPPEDADGNEYQYPGHGQYVLEVNHNWTTRHGIEAGDRVVIEGQH</sequence>
<keyword evidence="1" id="KW-0812">Transmembrane</keyword>
<name>A0ABD5YUQ5_9EURY</name>
<dbReference type="Proteomes" id="UP001596417">
    <property type="component" value="Unassembled WGS sequence"/>
</dbReference>
<accession>A0ABD5YUQ5</accession>
<reference evidence="2 3" key="1">
    <citation type="journal article" date="2019" name="Int. J. Syst. Evol. Microbiol.">
        <title>The Global Catalogue of Microorganisms (GCM) 10K type strain sequencing project: providing services to taxonomists for standard genome sequencing and annotation.</title>
        <authorList>
            <consortium name="The Broad Institute Genomics Platform"/>
            <consortium name="The Broad Institute Genome Sequencing Center for Infectious Disease"/>
            <person name="Wu L."/>
            <person name="Ma J."/>
        </authorList>
    </citation>
    <scope>NUCLEOTIDE SEQUENCE [LARGE SCALE GENOMIC DNA]</scope>
    <source>
        <strain evidence="2 3">RDMS1</strain>
    </source>
</reference>
<keyword evidence="3" id="KW-1185">Reference proteome</keyword>
<dbReference type="AlphaFoldDB" id="A0ABD5YUQ5"/>
<gene>
    <name evidence="2" type="ORF">ACFQL7_19380</name>
</gene>
<dbReference type="InterPro" id="IPR003795">
    <property type="entry name" value="DUF192"/>
</dbReference>
<evidence type="ECO:0000313" key="3">
    <source>
        <dbReference type="Proteomes" id="UP001596417"/>
    </source>
</evidence>
<feature type="transmembrane region" description="Helical" evidence="1">
    <location>
        <begin position="6"/>
        <end position="31"/>
    </location>
</feature>